<evidence type="ECO:0000256" key="9">
    <source>
        <dbReference type="ARBA" id="ARBA00023125"/>
    </source>
</evidence>
<evidence type="ECO:0000313" key="15">
    <source>
        <dbReference type="EMBL" id="KRN47742.1"/>
    </source>
</evidence>
<dbReference type="PATRIC" id="fig|1410657.5.peg.1379"/>
<feature type="domain" description="RecF/RecN/SMC N-terminal" evidence="14">
    <location>
        <begin position="3"/>
        <end position="343"/>
    </location>
</feature>
<dbReference type="GO" id="GO:0005737">
    <property type="term" value="C:cytoplasm"/>
    <property type="evidence" value="ECO:0007669"/>
    <property type="project" value="UniProtKB-SubCell"/>
</dbReference>
<evidence type="ECO:0000256" key="8">
    <source>
        <dbReference type="ARBA" id="ARBA00022840"/>
    </source>
</evidence>
<evidence type="ECO:0000256" key="11">
    <source>
        <dbReference type="ARBA" id="ARBA00023236"/>
    </source>
</evidence>
<evidence type="ECO:0000256" key="6">
    <source>
        <dbReference type="ARBA" id="ARBA00022741"/>
    </source>
</evidence>
<gene>
    <name evidence="12" type="primary">recF</name>
    <name evidence="15" type="ORF">IV49_GL001332</name>
</gene>
<evidence type="ECO:0000256" key="7">
    <source>
        <dbReference type="ARBA" id="ARBA00022763"/>
    </source>
</evidence>
<evidence type="ECO:0000259" key="14">
    <source>
        <dbReference type="Pfam" id="PF02463"/>
    </source>
</evidence>
<dbReference type="InterPro" id="IPR001238">
    <property type="entry name" value="DNA-binding_RecF"/>
</dbReference>
<keyword evidence="8 12" id="KW-0067">ATP-binding</keyword>
<evidence type="ECO:0000256" key="5">
    <source>
        <dbReference type="ARBA" id="ARBA00022705"/>
    </source>
</evidence>
<evidence type="ECO:0000256" key="3">
    <source>
        <dbReference type="ARBA" id="ARBA00020170"/>
    </source>
</evidence>
<dbReference type="HAMAP" id="MF_00365">
    <property type="entry name" value="RecF"/>
    <property type="match status" value="1"/>
</dbReference>
<protein>
    <recommendedName>
        <fullName evidence="3 12">DNA replication and repair protein RecF</fullName>
    </recommendedName>
</protein>
<dbReference type="InterPro" id="IPR027417">
    <property type="entry name" value="P-loop_NTPase"/>
</dbReference>
<dbReference type="GO" id="GO:0009432">
    <property type="term" value="P:SOS response"/>
    <property type="evidence" value="ECO:0007669"/>
    <property type="project" value="UniProtKB-UniRule"/>
</dbReference>
<feature type="binding site" evidence="12">
    <location>
        <begin position="30"/>
        <end position="37"/>
    </location>
    <ligand>
        <name>ATP</name>
        <dbReference type="ChEBI" id="CHEBI:30616"/>
    </ligand>
</feature>
<dbReference type="PANTHER" id="PTHR32182">
    <property type="entry name" value="DNA REPLICATION AND REPAIR PROTEIN RECF"/>
    <property type="match status" value="1"/>
</dbReference>
<dbReference type="InterPro" id="IPR003395">
    <property type="entry name" value="RecF/RecN/SMC_N"/>
</dbReference>
<comment type="similarity">
    <text evidence="2 12 13">Belongs to the RecF family.</text>
</comment>
<keyword evidence="6 12" id="KW-0547">Nucleotide-binding</keyword>
<dbReference type="GO" id="GO:0003697">
    <property type="term" value="F:single-stranded DNA binding"/>
    <property type="evidence" value="ECO:0007669"/>
    <property type="project" value="UniProtKB-UniRule"/>
</dbReference>
<dbReference type="InterPro" id="IPR042174">
    <property type="entry name" value="RecF_2"/>
</dbReference>
<dbReference type="GO" id="GO:0006260">
    <property type="term" value="P:DNA replication"/>
    <property type="evidence" value="ECO:0007669"/>
    <property type="project" value="UniProtKB-UniRule"/>
</dbReference>
<evidence type="ECO:0000256" key="1">
    <source>
        <dbReference type="ARBA" id="ARBA00004496"/>
    </source>
</evidence>
<evidence type="ECO:0000256" key="13">
    <source>
        <dbReference type="RuleBase" id="RU000578"/>
    </source>
</evidence>
<evidence type="ECO:0000256" key="10">
    <source>
        <dbReference type="ARBA" id="ARBA00023204"/>
    </source>
</evidence>
<dbReference type="SUPFAM" id="SSF52540">
    <property type="entry name" value="P-loop containing nucleoside triphosphate hydrolases"/>
    <property type="match status" value="1"/>
</dbReference>
<evidence type="ECO:0000256" key="4">
    <source>
        <dbReference type="ARBA" id="ARBA00022490"/>
    </source>
</evidence>
<name>A0A0R2H5R3_9FIRM</name>
<dbReference type="InterPro" id="IPR018078">
    <property type="entry name" value="DNA-binding_RecF_CS"/>
</dbReference>
<dbReference type="EMBL" id="JQBL01000035">
    <property type="protein sequence ID" value="KRN47742.1"/>
    <property type="molecule type" value="Genomic_DNA"/>
</dbReference>
<keyword evidence="16" id="KW-1185">Reference proteome</keyword>
<dbReference type="AlphaFoldDB" id="A0A0R2H5R3"/>
<dbReference type="GO" id="GO:0006302">
    <property type="term" value="P:double-strand break repair"/>
    <property type="evidence" value="ECO:0007669"/>
    <property type="project" value="TreeGrafter"/>
</dbReference>
<dbReference type="Proteomes" id="UP000051841">
    <property type="component" value="Unassembled WGS sequence"/>
</dbReference>
<evidence type="ECO:0000256" key="2">
    <source>
        <dbReference type="ARBA" id="ARBA00008016"/>
    </source>
</evidence>
<keyword evidence="4 12" id="KW-0963">Cytoplasm</keyword>
<dbReference type="Pfam" id="PF02463">
    <property type="entry name" value="SMC_N"/>
    <property type="match status" value="1"/>
</dbReference>
<dbReference type="GO" id="GO:0005524">
    <property type="term" value="F:ATP binding"/>
    <property type="evidence" value="ECO:0007669"/>
    <property type="project" value="UniProtKB-UniRule"/>
</dbReference>
<dbReference type="RefSeq" id="WP_031589700.1">
    <property type="nucleotide sequence ID" value="NZ_JNKN01000036.1"/>
</dbReference>
<comment type="caution">
    <text evidence="15">The sequence shown here is derived from an EMBL/GenBank/DDBJ whole genome shotgun (WGS) entry which is preliminary data.</text>
</comment>
<evidence type="ECO:0000313" key="16">
    <source>
        <dbReference type="Proteomes" id="UP000051841"/>
    </source>
</evidence>
<keyword evidence="10 12" id="KW-0234">DNA repair</keyword>
<comment type="subcellular location">
    <subcellularLocation>
        <location evidence="1 12 13">Cytoplasm</location>
    </subcellularLocation>
</comment>
<keyword evidence="5 12" id="KW-0235">DNA replication</keyword>
<dbReference type="NCBIfam" id="TIGR00611">
    <property type="entry name" value="recf"/>
    <property type="match status" value="1"/>
</dbReference>
<sequence>MLIKTLQLTSFRNYKKESFLFDPFINILIGDNAQGKTNVLEAIYLLSSGRSFKGPSENMIYFDDEFSIVEGEAVSNAMPLHLKIVLSSQGKKAILNNKDIKRLSEYIGYLNVILFQPEDLLLIKGNPSKRRKLIDRELSKISPIYMYNITKYNKLLKERNVYLKTLKSKHKKADLYLEVLSEQMAELQVDLIQRRIAFVELLHSFSSTLYQYIANDELLMIGYETQYKKIDKDTILARYKDHYDRDIRYGKTQDGLQRDDLKITLNKKDATQFASQGQQRAIVLSIKMALLEIVKKQVGEYPILLLDDVLSELDDTRKTKLLNLIDGKVQTFVTTTSIEGLHHSLIEKAKKIEIVNGSIKEES</sequence>
<evidence type="ECO:0000256" key="12">
    <source>
        <dbReference type="HAMAP-Rule" id="MF_00365"/>
    </source>
</evidence>
<dbReference type="PROSITE" id="PS00618">
    <property type="entry name" value="RECF_2"/>
    <property type="match status" value="1"/>
</dbReference>
<dbReference type="PANTHER" id="PTHR32182:SF0">
    <property type="entry name" value="DNA REPLICATION AND REPAIR PROTEIN RECF"/>
    <property type="match status" value="1"/>
</dbReference>
<comment type="function">
    <text evidence="12 13">The RecF protein is involved in DNA metabolism; it is required for DNA replication and normal SOS inducibility. RecF binds preferentially to single-stranded, linear DNA. It also seems to bind ATP.</text>
</comment>
<dbReference type="Gene3D" id="3.40.50.300">
    <property type="entry name" value="P-loop containing nucleotide triphosphate hydrolases"/>
    <property type="match status" value="1"/>
</dbReference>
<keyword evidence="9 12" id="KW-0238">DNA-binding</keyword>
<dbReference type="GO" id="GO:0000731">
    <property type="term" value="P:DNA synthesis involved in DNA repair"/>
    <property type="evidence" value="ECO:0007669"/>
    <property type="project" value="TreeGrafter"/>
</dbReference>
<organism evidence="15 16">
    <name type="scientific">Kandleria vitulina DSM 20405</name>
    <dbReference type="NCBI Taxonomy" id="1410657"/>
    <lineage>
        <taxon>Bacteria</taxon>
        <taxon>Bacillati</taxon>
        <taxon>Bacillota</taxon>
        <taxon>Erysipelotrichia</taxon>
        <taxon>Erysipelotrichales</taxon>
        <taxon>Coprobacillaceae</taxon>
        <taxon>Kandleria</taxon>
    </lineage>
</organism>
<accession>A0A0R2H5R3</accession>
<dbReference type="Gene3D" id="1.20.1050.90">
    <property type="entry name" value="RecF/RecN/SMC, N-terminal domain"/>
    <property type="match status" value="1"/>
</dbReference>
<proteinExistence type="inferred from homology"/>
<keyword evidence="7 12" id="KW-0227">DNA damage</keyword>
<reference evidence="15 16" key="1">
    <citation type="journal article" date="2015" name="Genome Announc.">
        <title>Expanding the biotechnology potential of lactobacilli through comparative genomics of 213 strains and associated genera.</title>
        <authorList>
            <person name="Sun Z."/>
            <person name="Harris H.M."/>
            <person name="McCann A."/>
            <person name="Guo C."/>
            <person name="Argimon S."/>
            <person name="Zhang W."/>
            <person name="Yang X."/>
            <person name="Jeffery I.B."/>
            <person name="Cooney J.C."/>
            <person name="Kagawa T.F."/>
            <person name="Liu W."/>
            <person name="Song Y."/>
            <person name="Salvetti E."/>
            <person name="Wrobel A."/>
            <person name="Rasinkangas P."/>
            <person name="Parkhill J."/>
            <person name="Rea M.C."/>
            <person name="O'Sullivan O."/>
            <person name="Ritari J."/>
            <person name="Douillard F.P."/>
            <person name="Paul Ross R."/>
            <person name="Yang R."/>
            <person name="Briner A.E."/>
            <person name="Felis G.E."/>
            <person name="de Vos W.M."/>
            <person name="Barrangou R."/>
            <person name="Klaenhammer T.R."/>
            <person name="Caufield P.W."/>
            <person name="Cui Y."/>
            <person name="Zhang H."/>
            <person name="O'Toole P.W."/>
        </authorList>
    </citation>
    <scope>NUCLEOTIDE SEQUENCE [LARGE SCALE GENOMIC DNA]</scope>
    <source>
        <strain evidence="15 16">DSM 20405</strain>
    </source>
</reference>
<keyword evidence="11 12" id="KW-0742">SOS response</keyword>